<feature type="binding site" evidence="4">
    <location>
        <position position="122"/>
    </location>
    <ligand>
        <name>substrate</name>
    </ligand>
</feature>
<comment type="catalytic activity">
    <reaction evidence="4 5">
        <text>uridine(38/39/40) in tRNA = pseudouridine(38/39/40) in tRNA</text>
        <dbReference type="Rhea" id="RHEA:22376"/>
        <dbReference type="Rhea" id="RHEA-COMP:10085"/>
        <dbReference type="Rhea" id="RHEA-COMP:10087"/>
        <dbReference type="ChEBI" id="CHEBI:65314"/>
        <dbReference type="ChEBI" id="CHEBI:65315"/>
        <dbReference type="EC" id="5.4.99.12"/>
    </reaction>
</comment>
<dbReference type="RefSeq" id="WP_386405832.1">
    <property type="nucleotide sequence ID" value="NZ_JBHTJH010000004.1"/>
</dbReference>
<sequence>MYFRFMKQQRYYYLIRIQYLGFRFHGWQKQPTHKTVEGMIQRTLNYVFEGNMNFKILGAGRTDAMVSATHAAFELFVDHPLEDIPVFMDLFNKNLPPDIRATDIKMVDEHFNIIQHAKQKEYVYLFSHGKKNHPFAAPFIANIVDTLNIEQMKAGAKLFEGTHNFKAYTVRPSKKTQFERTIDRCEILPNDLHRASFFPDESFALHVHGAGFLRYQIRMIAGALIALGKGELSLNDIERSLQANSNVNLEFVAPASGLSLNNLEFE</sequence>
<reference evidence="8" key="1">
    <citation type="journal article" date="2019" name="Int. J. Syst. Evol. Microbiol.">
        <title>The Global Catalogue of Microorganisms (GCM) 10K type strain sequencing project: providing services to taxonomists for standard genome sequencing and annotation.</title>
        <authorList>
            <consortium name="The Broad Institute Genomics Platform"/>
            <consortium name="The Broad Institute Genome Sequencing Center for Infectious Disease"/>
            <person name="Wu L."/>
            <person name="Ma J."/>
        </authorList>
    </citation>
    <scope>NUCLEOTIDE SEQUENCE [LARGE SCALE GENOMIC DNA]</scope>
    <source>
        <strain evidence="8">CCUG 62952</strain>
    </source>
</reference>
<dbReference type="PANTHER" id="PTHR11142:SF0">
    <property type="entry name" value="TRNA PSEUDOURIDINE SYNTHASE-LIKE 1"/>
    <property type="match status" value="1"/>
</dbReference>
<evidence type="ECO:0000256" key="4">
    <source>
        <dbReference type="HAMAP-Rule" id="MF_00171"/>
    </source>
</evidence>
<evidence type="ECO:0000256" key="3">
    <source>
        <dbReference type="ARBA" id="ARBA00023235"/>
    </source>
</evidence>
<dbReference type="NCBIfam" id="TIGR00071">
    <property type="entry name" value="hisT_truA"/>
    <property type="match status" value="1"/>
</dbReference>
<comment type="function">
    <text evidence="4">Formation of pseudouridine at positions 38, 39 and 40 in the anticodon stem and loop of transfer RNAs.</text>
</comment>
<dbReference type="GO" id="GO:0160147">
    <property type="term" value="F:tRNA pseudouridine(38-40) synthase activity"/>
    <property type="evidence" value="ECO:0007669"/>
    <property type="project" value="UniProtKB-EC"/>
</dbReference>
<feature type="active site" description="Nucleophile" evidence="4">
    <location>
        <position position="63"/>
    </location>
</feature>
<gene>
    <name evidence="4 7" type="primary">truA</name>
    <name evidence="7" type="ORF">ACFQ1M_06820</name>
</gene>
<evidence type="ECO:0000256" key="2">
    <source>
        <dbReference type="ARBA" id="ARBA00022694"/>
    </source>
</evidence>
<dbReference type="Gene3D" id="3.30.70.660">
    <property type="entry name" value="Pseudouridine synthase I, catalytic domain, C-terminal subdomain"/>
    <property type="match status" value="1"/>
</dbReference>
<comment type="caution">
    <text evidence="4">Lacks conserved residue(s) required for the propagation of feature annotation.</text>
</comment>
<name>A0ABW3CW00_9FLAO</name>
<feature type="domain" description="Pseudouridine synthase I TruA alpha/beta" evidence="6">
    <location>
        <begin position="156"/>
        <end position="265"/>
    </location>
</feature>
<evidence type="ECO:0000313" key="8">
    <source>
        <dbReference type="Proteomes" id="UP001596978"/>
    </source>
</evidence>
<organism evidence="7 8">
    <name type="scientific">Sungkyunkwania multivorans</name>
    <dbReference type="NCBI Taxonomy" id="1173618"/>
    <lineage>
        <taxon>Bacteria</taxon>
        <taxon>Pseudomonadati</taxon>
        <taxon>Bacteroidota</taxon>
        <taxon>Flavobacteriia</taxon>
        <taxon>Flavobacteriales</taxon>
        <taxon>Flavobacteriaceae</taxon>
        <taxon>Sungkyunkwania</taxon>
    </lineage>
</organism>
<comment type="subunit">
    <text evidence="4">Homodimer.</text>
</comment>
<dbReference type="InterPro" id="IPR001406">
    <property type="entry name" value="PsdUridine_synth_TruA"/>
</dbReference>
<accession>A0ABW3CW00</accession>
<proteinExistence type="inferred from homology"/>
<dbReference type="EMBL" id="JBHTJH010000004">
    <property type="protein sequence ID" value="MFD0861913.1"/>
    <property type="molecule type" value="Genomic_DNA"/>
</dbReference>
<evidence type="ECO:0000256" key="1">
    <source>
        <dbReference type="ARBA" id="ARBA00009375"/>
    </source>
</evidence>
<comment type="similarity">
    <text evidence="1 4 5">Belongs to the tRNA pseudouridine synthase TruA family.</text>
</comment>
<dbReference type="InterPro" id="IPR020094">
    <property type="entry name" value="TruA/RsuA/RluB/E/F_N"/>
</dbReference>
<dbReference type="Proteomes" id="UP001596978">
    <property type="component" value="Unassembled WGS sequence"/>
</dbReference>
<dbReference type="Pfam" id="PF01416">
    <property type="entry name" value="PseudoU_synth_1"/>
    <property type="match status" value="2"/>
</dbReference>
<evidence type="ECO:0000259" key="6">
    <source>
        <dbReference type="Pfam" id="PF01416"/>
    </source>
</evidence>
<dbReference type="HAMAP" id="MF_00171">
    <property type="entry name" value="TruA"/>
    <property type="match status" value="1"/>
</dbReference>
<dbReference type="PANTHER" id="PTHR11142">
    <property type="entry name" value="PSEUDOURIDYLATE SYNTHASE"/>
    <property type="match status" value="1"/>
</dbReference>
<comment type="caution">
    <text evidence="7">The sequence shown here is derived from an EMBL/GenBank/DDBJ whole genome shotgun (WGS) entry which is preliminary data.</text>
</comment>
<keyword evidence="8" id="KW-1185">Reference proteome</keyword>
<keyword evidence="2 4" id="KW-0819">tRNA processing</keyword>
<feature type="domain" description="Pseudouridine synthase I TruA alpha/beta" evidence="6">
    <location>
        <begin position="18"/>
        <end position="107"/>
    </location>
</feature>
<evidence type="ECO:0000256" key="5">
    <source>
        <dbReference type="RuleBase" id="RU003792"/>
    </source>
</evidence>
<keyword evidence="3 4" id="KW-0413">Isomerase</keyword>
<dbReference type="Gene3D" id="3.30.70.580">
    <property type="entry name" value="Pseudouridine synthase I, catalytic domain, N-terminal subdomain"/>
    <property type="match status" value="1"/>
</dbReference>
<dbReference type="InterPro" id="IPR020095">
    <property type="entry name" value="PsdUridine_synth_TruA_C"/>
</dbReference>
<dbReference type="PIRSF" id="PIRSF001430">
    <property type="entry name" value="tRNA_psdUrid_synth"/>
    <property type="match status" value="1"/>
</dbReference>
<dbReference type="InterPro" id="IPR020097">
    <property type="entry name" value="PsdUridine_synth_TruA_a/b_dom"/>
</dbReference>
<protein>
    <recommendedName>
        <fullName evidence="4">tRNA pseudouridine synthase A</fullName>
        <ecNumber evidence="4">5.4.99.12</ecNumber>
    </recommendedName>
    <alternativeName>
        <fullName evidence="4">tRNA pseudouridine(38-40) synthase</fullName>
    </alternativeName>
    <alternativeName>
        <fullName evidence="4">tRNA pseudouridylate synthase I</fullName>
    </alternativeName>
    <alternativeName>
        <fullName evidence="4">tRNA-uridine isomerase I</fullName>
    </alternativeName>
</protein>
<dbReference type="SUPFAM" id="SSF55120">
    <property type="entry name" value="Pseudouridine synthase"/>
    <property type="match status" value="1"/>
</dbReference>
<dbReference type="EC" id="5.4.99.12" evidence="4"/>
<evidence type="ECO:0000313" key="7">
    <source>
        <dbReference type="EMBL" id="MFD0861913.1"/>
    </source>
</evidence>
<dbReference type="InterPro" id="IPR020103">
    <property type="entry name" value="PsdUridine_synth_cat_dom_sf"/>
</dbReference>